<keyword evidence="2" id="KW-0479">Metal-binding</keyword>
<dbReference type="InterPro" id="IPR017850">
    <property type="entry name" value="Alkaline_phosphatase_core_sf"/>
</dbReference>
<dbReference type="EMBL" id="SHBP01000007">
    <property type="protein sequence ID" value="RZO19969.1"/>
    <property type="molecule type" value="Genomic_DNA"/>
</dbReference>
<dbReference type="AlphaFoldDB" id="A0A520MFH3"/>
<dbReference type="Gene3D" id="3.40.720.10">
    <property type="entry name" value="Alkaline Phosphatase, subunit A"/>
    <property type="match status" value="1"/>
</dbReference>
<evidence type="ECO:0000256" key="4">
    <source>
        <dbReference type="ARBA" id="ARBA00022837"/>
    </source>
</evidence>
<dbReference type="InterPro" id="IPR024607">
    <property type="entry name" value="Sulfatase_CS"/>
</dbReference>
<organism evidence="6 7">
    <name type="scientific">SAR92 clade bacterium</name>
    <dbReference type="NCBI Taxonomy" id="2315479"/>
    <lineage>
        <taxon>Bacteria</taxon>
        <taxon>Pseudomonadati</taxon>
        <taxon>Pseudomonadota</taxon>
        <taxon>Gammaproteobacteria</taxon>
        <taxon>Cellvibrionales</taxon>
        <taxon>Porticoccaceae</taxon>
        <taxon>SAR92 clade</taxon>
    </lineage>
</organism>
<dbReference type="GO" id="GO:0046872">
    <property type="term" value="F:metal ion binding"/>
    <property type="evidence" value="ECO:0007669"/>
    <property type="project" value="UniProtKB-KW"/>
</dbReference>
<dbReference type="Gene3D" id="3.30.1120.10">
    <property type="match status" value="1"/>
</dbReference>
<protein>
    <submittedName>
        <fullName evidence="6">Arylsulfatase</fullName>
    </submittedName>
</protein>
<dbReference type="PANTHER" id="PTHR42693:SF33">
    <property type="entry name" value="ARYLSULFATASE"/>
    <property type="match status" value="1"/>
</dbReference>
<evidence type="ECO:0000259" key="5">
    <source>
        <dbReference type="Pfam" id="PF00884"/>
    </source>
</evidence>
<proteinExistence type="inferred from homology"/>
<dbReference type="Proteomes" id="UP000315889">
    <property type="component" value="Unassembled WGS sequence"/>
</dbReference>
<dbReference type="PANTHER" id="PTHR42693">
    <property type="entry name" value="ARYLSULFATASE FAMILY MEMBER"/>
    <property type="match status" value="1"/>
</dbReference>
<evidence type="ECO:0000256" key="3">
    <source>
        <dbReference type="ARBA" id="ARBA00022801"/>
    </source>
</evidence>
<keyword evidence="3" id="KW-0378">Hydrolase</keyword>
<dbReference type="CDD" id="cd16025">
    <property type="entry name" value="PAS_like"/>
    <property type="match status" value="1"/>
</dbReference>
<comment type="similarity">
    <text evidence="1">Belongs to the sulfatase family.</text>
</comment>
<dbReference type="InterPro" id="IPR050738">
    <property type="entry name" value="Sulfatase"/>
</dbReference>
<dbReference type="Pfam" id="PF00884">
    <property type="entry name" value="Sulfatase"/>
    <property type="match status" value="1"/>
</dbReference>
<accession>A0A520MFH3</accession>
<dbReference type="SUPFAM" id="SSF53649">
    <property type="entry name" value="Alkaline phosphatase-like"/>
    <property type="match status" value="1"/>
</dbReference>
<reference evidence="6 7" key="1">
    <citation type="submission" date="2019-02" db="EMBL/GenBank/DDBJ databases">
        <title>Prokaryotic population dynamics and viral predation in marine succession experiment using metagenomics: the confinement effect.</title>
        <authorList>
            <person name="Haro-Moreno J.M."/>
            <person name="Rodriguez-Valera F."/>
            <person name="Lopez-Perez M."/>
        </authorList>
    </citation>
    <scope>NUCLEOTIDE SEQUENCE [LARGE SCALE GENOMIC DNA]</scope>
    <source>
        <strain evidence="6">MED-G170</strain>
    </source>
</reference>
<sequence length="554" mass="61826">MWRILLAVLLLSGCSQDLEHSNELTGSQETQSRPNVLLIVADDLGYSDIGPFGSEIATPTLDKLAAEGMLFTQFYSGPTCSVTRSMIMSGMDSHIAGLGNMAETVADNQMGQPGYEGHLSENVDTIAEVLNAAGYHTYMAGKWHLGMHPNQSPRSRGFDKSFAMLYGGGSHFSDMAGGDEHRHPLLYRDDGRLLNALPKDFYSTTFYTDRLIEQIDSNRDDPKPFFAYLAYTAPHWPLQAPDAVIDKYRGSYDVGYDMVRDRRFAEQQELGLFPSSIPAPTRPSYVKPWQQLSDDEQNFHARNMEIYAAMVDYMDMSIGRIVNYLEEIGQLDNSIIVFISDNGAEHWDLSSAPPPIGKFAANFDNSPENTGREGSFIFYGSEWAHVSNTPFSRYKGTTYEGGIRSPAIVYWPDKITQGQLSRAVTHSTDWFPTFAELAGAEIKNVSGKSLVGLLTGAVDRVRDDHEAVGFEVWRKRGIVANGFKLVSSGKPNQIVDWELFNMQTDPSEQSDLATKRPKIFNTMLQHWDDYVTNNNVILPEGPFTVRPVGEKPTE</sequence>
<gene>
    <name evidence="6" type="ORF">EVB03_06340</name>
</gene>
<name>A0A520MFH3_9GAMM</name>
<dbReference type="InterPro" id="IPR000917">
    <property type="entry name" value="Sulfatase_N"/>
</dbReference>
<dbReference type="GO" id="GO:0004065">
    <property type="term" value="F:arylsulfatase activity"/>
    <property type="evidence" value="ECO:0007669"/>
    <property type="project" value="TreeGrafter"/>
</dbReference>
<evidence type="ECO:0000256" key="2">
    <source>
        <dbReference type="ARBA" id="ARBA00022723"/>
    </source>
</evidence>
<evidence type="ECO:0000256" key="1">
    <source>
        <dbReference type="ARBA" id="ARBA00008779"/>
    </source>
</evidence>
<evidence type="ECO:0000313" key="7">
    <source>
        <dbReference type="Proteomes" id="UP000315889"/>
    </source>
</evidence>
<keyword evidence="4" id="KW-0106">Calcium</keyword>
<feature type="domain" description="Sulfatase N-terminal" evidence="5">
    <location>
        <begin position="34"/>
        <end position="440"/>
    </location>
</feature>
<comment type="caution">
    <text evidence="6">The sequence shown here is derived from an EMBL/GenBank/DDBJ whole genome shotgun (WGS) entry which is preliminary data.</text>
</comment>
<dbReference type="PROSITE" id="PS00149">
    <property type="entry name" value="SULFATASE_2"/>
    <property type="match status" value="1"/>
</dbReference>
<evidence type="ECO:0000313" key="6">
    <source>
        <dbReference type="EMBL" id="RZO19969.1"/>
    </source>
</evidence>